<dbReference type="Pfam" id="PF01553">
    <property type="entry name" value="Acyltransferase"/>
    <property type="match status" value="1"/>
</dbReference>
<keyword evidence="2" id="KW-0808">Transferase</keyword>
<evidence type="ECO:0000313" key="5">
    <source>
        <dbReference type="EMBL" id="HGY56550.1"/>
    </source>
</evidence>
<gene>
    <name evidence="5" type="ORF">ENK44_12650</name>
</gene>
<dbReference type="Proteomes" id="UP000885779">
    <property type="component" value="Unassembled WGS sequence"/>
</dbReference>
<dbReference type="PANTHER" id="PTHR10434:SF9">
    <property type="entry name" value="PHOSPHOLIPID_GLYCEROL ACYLTRANSFERASE DOMAIN-CONTAINING PROTEIN"/>
    <property type="match status" value="1"/>
</dbReference>
<dbReference type="AlphaFoldDB" id="A0A7V4U1Y9"/>
<dbReference type="CDD" id="cd07988">
    <property type="entry name" value="LPLAT_ABO13168-like"/>
    <property type="match status" value="1"/>
</dbReference>
<proteinExistence type="predicted"/>
<dbReference type="EMBL" id="DRQG01000115">
    <property type="protein sequence ID" value="HGY56550.1"/>
    <property type="molecule type" value="Genomic_DNA"/>
</dbReference>
<dbReference type="PANTHER" id="PTHR10434">
    <property type="entry name" value="1-ACYL-SN-GLYCEROL-3-PHOSPHATE ACYLTRANSFERASE"/>
    <property type="match status" value="1"/>
</dbReference>
<reference evidence="5" key="1">
    <citation type="journal article" date="2020" name="mSystems">
        <title>Genome- and Community-Level Interaction Insights into Carbon Utilization and Element Cycling Functions of Hydrothermarchaeota in Hydrothermal Sediment.</title>
        <authorList>
            <person name="Zhou Z."/>
            <person name="Liu Y."/>
            <person name="Xu W."/>
            <person name="Pan J."/>
            <person name="Luo Z.H."/>
            <person name="Li M."/>
        </authorList>
    </citation>
    <scope>NUCLEOTIDE SEQUENCE [LARGE SCALE GENOMIC DNA]</scope>
    <source>
        <strain evidence="5">HyVt-577</strain>
    </source>
</reference>
<comment type="caution">
    <text evidence="5">The sequence shown here is derived from an EMBL/GenBank/DDBJ whole genome shotgun (WGS) entry which is preliminary data.</text>
</comment>
<evidence type="ECO:0000256" key="1">
    <source>
        <dbReference type="ARBA" id="ARBA00005189"/>
    </source>
</evidence>
<dbReference type="GO" id="GO:0003841">
    <property type="term" value="F:1-acylglycerol-3-phosphate O-acyltransferase activity"/>
    <property type="evidence" value="ECO:0007669"/>
    <property type="project" value="TreeGrafter"/>
</dbReference>
<sequence>MSYKIKKSTKQGQTIQYVSKFILRLIGWKAEGQIPQVPKYVMIGYPHTSNWDTLLGLLVFKALGVRLNWVGKHTLFKPPLGWLIRALGGIPVDRSDPRDFVEQMIDVFKTSEELVLTLSPEGTRKKTDHWKTGFYRIAKGAGVPISMAFLDYSRKTGGFGPLLYPGGDLEKDIKRMQEFYAPVRGKFPELQGEIRVKPKNDAKAQY</sequence>
<evidence type="ECO:0000256" key="3">
    <source>
        <dbReference type="ARBA" id="ARBA00023315"/>
    </source>
</evidence>
<accession>A0A7V4U1Y9</accession>
<dbReference type="SMART" id="SM00563">
    <property type="entry name" value="PlsC"/>
    <property type="match status" value="1"/>
</dbReference>
<protein>
    <submittedName>
        <fullName evidence="5">Glycerol acyltransferase</fullName>
    </submittedName>
</protein>
<keyword evidence="3 5" id="KW-0012">Acyltransferase</keyword>
<dbReference type="GO" id="GO:0006654">
    <property type="term" value="P:phosphatidic acid biosynthetic process"/>
    <property type="evidence" value="ECO:0007669"/>
    <property type="project" value="TreeGrafter"/>
</dbReference>
<comment type="pathway">
    <text evidence="1">Lipid metabolism.</text>
</comment>
<evidence type="ECO:0000259" key="4">
    <source>
        <dbReference type="SMART" id="SM00563"/>
    </source>
</evidence>
<dbReference type="InterPro" id="IPR002123">
    <property type="entry name" value="Plipid/glycerol_acylTrfase"/>
</dbReference>
<name>A0A7V4U1Y9_CALAY</name>
<organism evidence="5">
    <name type="scientific">Caldithrix abyssi</name>
    <dbReference type="NCBI Taxonomy" id="187145"/>
    <lineage>
        <taxon>Bacteria</taxon>
        <taxon>Pseudomonadati</taxon>
        <taxon>Calditrichota</taxon>
        <taxon>Calditrichia</taxon>
        <taxon>Calditrichales</taxon>
        <taxon>Calditrichaceae</taxon>
        <taxon>Caldithrix</taxon>
    </lineage>
</organism>
<evidence type="ECO:0000256" key="2">
    <source>
        <dbReference type="ARBA" id="ARBA00022679"/>
    </source>
</evidence>
<feature type="domain" description="Phospholipid/glycerol acyltransferase" evidence="4">
    <location>
        <begin position="41"/>
        <end position="150"/>
    </location>
</feature>
<dbReference type="SUPFAM" id="SSF69593">
    <property type="entry name" value="Glycerol-3-phosphate (1)-acyltransferase"/>
    <property type="match status" value="1"/>
</dbReference>